<keyword evidence="1" id="KW-1133">Transmembrane helix</keyword>
<accession>A0A1Q9YHF9</accession>
<comment type="caution">
    <text evidence="2">The sequence shown here is derived from an EMBL/GenBank/DDBJ whole genome shotgun (WGS) entry which is preliminary data.</text>
</comment>
<feature type="transmembrane region" description="Helical" evidence="1">
    <location>
        <begin position="89"/>
        <end position="118"/>
    </location>
</feature>
<evidence type="ECO:0000256" key="1">
    <source>
        <dbReference type="SAM" id="Phobius"/>
    </source>
</evidence>
<sequence>MAGLEEVVLLELFLSADAATELFAVGEEEEDLSEEEVEDLFSVALRAEEEFVPLFSEFVSPVSVLDSELFVSGLFRVSVSSLAEPEESLVAFATFFVVSAVPVLSLVSFACGAGNVAAHPTPSRTAAVKAAAIIFFFLFIINSFCYQSLHP</sequence>
<dbReference type="Proteomes" id="UP000186758">
    <property type="component" value="Unassembled WGS sequence"/>
</dbReference>
<feature type="transmembrane region" description="Helical" evidence="1">
    <location>
        <begin position="130"/>
        <end position="149"/>
    </location>
</feature>
<dbReference type="EMBL" id="MPJZ01000098">
    <property type="protein sequence ID" value="OLU43589.1"/>
    <property type="molecule type" value="Genomic_DNA"/>
</dbReference>
<organism evidence="2 3">
    <name type="scientific">Faecalibaculum rodentium</name>
    <dbReference type="NCBI Taxonomy" id="1702221"/>
    <lineage>
        <taxon>Bacteria</taxon>
        <taxon>Bacillati</taxon>
        <taxon>Bacillota</taxon>
        <taxon>Erysipelotrichia</taxon>
        <taxon>Erysipelotrichales</taxon>
        <taxon>Erysipelotrichaceae</taxon>
        <taxon>Faecalibaculum</taxon>
    </lineage>
</organism>
<gene>
    <name evidence="2" type="ORF">BO223_11500</name>
</gene>
<protein>
    <submittedName>
        <fullName evidence="2">Uncharacterized protein</fullName>
    </submittedName>
</protein>
<reference evidence="2 3" key="1">
    <citation type="submission" date="2016-11" db="EMBL/GenBank/DDBJ databases">
        <title>Description of two novel members of the family Erysipelotrichaceae: Ileibacterium lipovorans gen. nov., sp. nov. and Dubosiella newyorkensis, gen. nov., sp. nov.</title>
        <authorList>
            <person name="Cox L.M."/>
            <person name="Sohn J."/>
            <person name="Tyrrell K.L."/>
            <person name="Citron D.M."/>
            <person name="Lawson P.A."/>
            <person name="Patel N.B."/>
            <person name="Iizumi T."/>
            <person name="Perez-Perez G.I."/>
            <person name="Goldstein E.J."/>
            <person name="Blaser M.J."/>
        </authorList>
    </citation>
    <scope>NUCLEOTIDE SEQUENCE [LARGE SCALE GENOMIC DNA]</scope>
    <source>
        <strain evidence="2 3">NYU-BL-K8</strain>
    </source>
</reference>
<evidence type="ECO:0000313" key="3">
    <source>
        <dbReference type="Proteomes" id="UP000186758"/>
    </source>
</evidence>
<proteinExistence type="predicted"/>
<keyword evidence="1" id="KW-0812">Transmembrane</keyword>
<keyword evidence="1" id="KW-0472">Membrane</keyword>
<dbReference type="AlphaFoldDB" id="A0A1Q9YHF9"/>
<name>A0A1Q9YHF9_9FIRM</name>
<evidence type="ECO:0000313" key="2">
    <source>
        <dbReference type="EMBL" id="OLU43589.1"/>
    </source>
</evidence>